<evidence type="ECO:0000313" key="3">
    <source>
        <dbReference type="Proteomes" id="UP000008177"/>
    </source>
</evidence>
<feature type="compositionally biased region" description="Basic and acidic residues" evidence="1">
    <location>
        <begin position="24"/>
        <end position="36"/>
    </location>
</feature>
<name>G2XV60_BOTF4</name>
<gene>
    <name evidence="2" type="ORF">BofuT4_uP059600.1</name>
</gene>
<dbReference type="AlphaFoldDB" id="G2XV60"/>
<sequence>MYSVDFVHTQTDRHPSFSRQGRKGGREEGRKSEGKG</sequence>
<dbReference type="EMBL" id="FQ790270">
    <property type="protein sequence ID" value="CCD44380.1"/>
    <property type="molecule type" value="Genomic_DNA"/>
</dbReference>
<dbReference type="InParanoid" id="G2XV60"/>
<dbReference type="HOGENOM" id="CLU_3359542_0_0_1"/>
<organism evidence="2 3">
    <name type="scientific">Botryotinia fuckeliana (strain T4)</name>
    <name type="common">Noble rot fungus</name>
    <name type="synonym">Botrytis cinerea</name>
    <dbReference type="NCBI Taxonomy" id="999810"/>
    <lineage>
        <taxon>Eukaryota</taxon>
        <taxon>Fungi</taxon>
        <taxon>Dikarya</taxon>
        <taxon>Ascomycota</taxon>
        <taxon>Pezizomycotina</taxon>
        <taxon>Leotiomycetes</taxon>
        <taxon>Helotiales</taxon>
        <taxon>Sclerotiniaceae</taxon>
        <taxon>Botrytis</taxon>
    </lineage>
</organism>
<feature type="region of interest" description="Disordered" evidence="1">
    <location>
        <begin position="1"/>
        <end position="36"/>
    </location>
</feature>
<reference evidence="3" key="1">
    <citation type="journal article" date="2011" name="PLoS Genet.">
        <title>Genomic analysis of the necrotrophic fungal pathogens Sclerotinia sclerotiorum and Botrytis cinerea.</title>
        <authorList>
            <person name="Amselem J."/>
            <person name="Cuomo C.A."/>
            <person name="van Kan J.A."/>
            <person name="Viaud M."/>
            <person name="Benito E.P."/>
            <person name="Couloux A."/>
            <person name="Coutinho P.M."/>
            <person name="de Vries R.P."/>
            <person name="Dyer P.S."/>
            <person name="Fillinger S."/>
            <person name="Fournier E."/>
            <person name="Gout L."/>
            <person name="Hahn M."/>
            <person name="Kohn L."/>
            <person name="Lapalu N."/>
            <person name="Plummer K.M."/>
            <person name="Pradier J.M."/>
            <person name="Quevillon E."/>
            <person name="Sharon A."/>
            <person name="Simon A."/>
            <person name="ten Have A."/>
            <person name="Tudzynski B."/>
            <person name="Tudzynski P."/>
            <person name="Wincker P."/>
            <person name="Andrew M."/>
            <person name="Anthouard V."/>
            <person name="Beever R.E."/>
            <person name="Beffa R."/>
            <person name="Benoit I."/>
            <person name="Bouzid O."/>
            <person name="Brault B."/>
            <person name="Chen Z."/>
            <person name="Choquer M."/>
            <person name="Collemare J."/>
            <person name="Cotton P."/>
            <person name="Danchin E.G."/>
            <person name="Da Silva C."/>
            <person name="Gautier A."/>
            <person name="Giraud C."/>
            <person name="Giraud T."/>
            <person name="Gonzalez C."/>
            <person name="Grossetete S."/>
            <person name="Guldener U."/>
            <person name="Henrissat B."/>
            <person name="Howlett B.J."/>
            <person name="Kodira C."/>
            <person name="Kretschmer M."/>
            <person name="Lappartient A."/>
            <person name="Leroch M."/>
            <person name="Levis C."/>
            <person name="Mauceli E."/>
            <person name="Neuveglise C."/>
            <person name="Oeser B."/>
            <person name="Pearson M."/>
            <person name="Poulain J."/>
            <person name="Poussereau N."/>
            <person name="Quesneville H."/>
            <person name="Rascle C."/>
            <person name="Schumacher J."/>
            <person name="Segurens B."/>
            <person name="Sexton A."/>
            <person name="Silva E."/>
            <person name="Sirven C."/>
            <person name="Soanes D.M."/>
            <person name="Talbot N.J."/>
            <person name="Templeton M."/>
            <person name="Yandava C."/>
            <person name="Yarden O."/>
            <person name="Zeng Q."/>
            <person name="Rollins J.A."/>
            <person name="Lebrun M.H."/>
            <person name="Dickman M."/>
        </authorList>
    </citation>
    <scope>NUCLEOTIDE SEQUENCE [LARGE SCALE GENOMIC DNA]</scope>
    <source>
        <strain evidence="3">T4</strain>
    </source>
</reference>
<evidence type="ECO:0000313" key="2">
    <source>
        <dbReference type="EMBL" id="CCD44380.1"/>
    </source>
</evidence>
<accession>G2XV60</accession>
<dbReference type="Proteomes" id="UP000008177">
    <property type="component" value="Unplaced contigs"/>
</dbReference>
<proteinExistence type="predicted"/>
<protein>
    <submittedName>
        <fullName evidence="2">Uncharacterized protein</fullName>
    </submittedName>
</protein>
<evidence type="ECO:0000256" key="1">
    <source>
        <dbReference type="SAM" id="MobiDB-lite"/>
    </source>
</evidence>